<dbReference type="InterPro" id="IPR027417">
    <property type="entry name" value="P-loop_NTPase"/>
</dbReference>
<dbReference type="Pfam" id="PF23615">
    <property type="entry name" value="Chromo_MIT1"/>
    <property type="match status" value="1"/>
</dbReference>
<evidence type="ECO:0000256" key="6">
    <source>
        <dbReference type="ARBA" id="ARBA00022801"/>
    </source>
</evidence>
<keyword evidence="5" id="KW-0863">Zinc-finger</keyword>
<dbReference type="Gene3D" id="3.40.50.10810">
    <property type="entry name" value="Tandem AAA-ATPase domain"/>
    <property type="match status" value="1"/>
</dbReference>
<dbReference type="InterPro" id="IPR019786">
    <property type="entry name" value="Zinc_finger_PHD-type_CS"/>
</dbReference>
<keyword evidence="3" id="KW-0479">Metal-binding</keyword>
<feature type="compositionally biased region" description="Polar residues" evidence="10">
    <location>
        <begin position="1855"/>
        <end position="1884"/>
    </location>
</feature>
<dbReference type="GO" id="GO:0005524">
    <property type="term" value="F:ATP binding"/>
    <property type="evidence" value="ECO:0007669"/>
    <property type="project" value="UniProtKB-KW"/>
</dbReference>
<evidence type="ECO:0000259" key="11">
    <source>
        <dbReference type="PROSITE" id="PS51192"/>
    </source>
</evidence>
<dbReference type="CDD" id="cd17919">
    <property type="entry name" value="DEXHc_Snf"/>
    <property type="match status" value="1"/>
</dbReference>
<evidence type="ECO:0000256" key="8">
    <source>
        <dbReference type="ARBA" id="ARBA00022840"/>
    </source>
</evidence>
<dbReference type="CDD" id="cd15489">
    <property type="entry name" value="PHD_SF"/>
    <property type="match status" value="1"/>
</dbReference>
<dbReference type="InterPro" id="IPR016197">
    <property type="entry name" value="Chromo-like_dom_sf"/>
</dbReference>
<feature type="compositionally biased region" description="Acidic residues" evidence="10">
    <location>
        <begin position="1"/>
        <end position="13"/>
    </location>
</feature>
<feature type="compositionally biased region" description="Basic and acidic residues" evidence="10">
    <location>
        <begin position="1640"/>
        <end position="1652"/>
    </location>
</feature>
<dbReference type="SMART" id="SM00490">
    <property type="entry name" value="HELICc"/>
    <property type="match status" value="1"/>
</dbReference>
<evidence type="ECO:0000256" key="10">
    <source>
        <dbReference type="SAM" id="MobiDB-lite"/>
    </source>
</evidence>
<dbReference type="GO" id="GO:0000785">
    <property type="term" value="C:chromatin"/>
    <property type="evidence" value="ECO:0007669"/>
    <property type="project" value="TreeGrafter"/>
</dbReference>
<feature type="compositionally biased region" description="Low complexity" evidence="10">
    <location>
        <begin position="1964"/>
        <end position="1984"/>
    </location>
</feature>
<proteinExistence type="predicted"/>
<feature type="domain" description="Helicase C-terminal" evidence="12">
    <location>
        <begin position="1346"/>
        <end position="1497"/>
    </location>
</feature>
<feature type="region of interest" description="Disordered" evidence="10">
    <location>
        <begin position="2345"/>
        <end position="2451"/>
    </location>
</feature>
<feature type="compositionally biased region" description="Pro residues" evidence="10">
    <location>
        <begin position="2358"/>
        <end position="2394"/>
    </location>
</feature>
<dbReference type="PANTHER" id="PTHR45623">
    <property type="entry name" value="CHROMODOMAIN-HELICASE-DNA-BINDING PROTEIN 3-RELATED-RELATED"/>
    <property type="match status" value="1"/>
</dbReference>
<dbReference type="PROSITE" id="PS51192">
    <property type="entry name" value="HELICASE_ATP_BIND_1"/>
    <property type="match status" value="1"/>
</dbReference>
<dbReference type="InterPro" id="IPR001965">
    <property type="entry name" value="Znf_PHD"/>
</dbReference>
<feature type="compositionally biased region" description="Low complexity" evidence="10">
    <location>
        <begin position="2401"/>
        <end position="2414"/>
    </location>
</feature>
<feature type="region of interest" description="Disordered" evidence="10">
    <location>
        <begin position="1"/>
        <end position="35"/>
    </location>
</feature>
<keyword evidence="6" id="KW-0378">Hydrolase</keyword>
<feature type="region of interest" description="Disordered" evidence="10">
    <location>
        <begin position="512"/>
        <end position="613"/>
    </location>
</feature>
<feature type="compositionally biased region" description="Low complexity" evidence="10">
    <location>
        <begin position="2075"/>
        <end position="2085"/>
    </location>
</feature>
<dbReference type="Gene3D" id="2.40.50.40">
    <property type="match status" value="1"/>
</dbReference>
<dbReference type="Proteomes" id="UP000033710">
    <property type="component" value="Unassembled WGS sequence"/>
</dbReference>
<dbReference type="InterPro" id="IPR055565">
    <property type="entry name" value="DUF7141"/>
</dbReference>
<dbReference type="Pfam" id="PF00271">
    <property type="entry name" value="Helicase_C"/>
    <property type="match status" value="1"/>
</dbReference>
<evidence type="ECO:0000256" key="9">
    <source>
        <dbReference type="ARBA" id="ARBA00023242"/>
    </source>
</evidence>
<keyword evidence="8" id="KW-0067">ATP-binding</keyword>
<evidence type="ECO:0000313" key="13">
    <source>
        <dbReference type="EMBL" id="KJR83211.1"/>
    </source>
</evidence>
<dbReference type="GeneID" id="27665930"/>
<dbReference type="GO" id="GO:0005634">
    <property type="term" value="C:nucleus"/>
    <property type="evidence" value="ECO:0007669"/>
    <property type="project" value="UniProtKB-SubCell"/>
</dbReference>
<dbReference type="InterPro" id="IPR038718">
    <property type="entry name" value="SNF2-like_sf"/>
</dbReference>
<feature type="compositionally biased region" description="Polar residues" evidence="10">
    <location>
        <begin position="1954"/>
        <end position="1963"/>
    </location>
</feature>
<dbReference type="Pfam" id="PF15446">
    <property type="entry name" value="zf-PHD-like"/>
    <property type="match status" value="1"/>
</dbReference>
<dbReference type="Pfam" id="PF00176">
    <property type="entry name" value="SNF2-rel_dom"/>
    <property type="match status" value="1"/>
</dbReference>
<protein>
    <submittedName>
        <fullName evidence="13">Chromatin remodeling complex subunit</fullName>
    </submittedName>
</protein>
<reference evidence="13 14" key="2">
    <citation type="journal article" date="2015" name="Eukaryot. Cell">
        <title>Asexual propagation of a virulent clone complex in a human and feline outbreak of sporotrichosis.</title>
        <authorList>
            <person name="Teixeira Mde M."/>
            <person name="Rodrigues A.M."/>
            <person name="Tsui C.K."/>
            <person name="de Almeida L.G."/>
            <person name="Van Diepeningen A.D."/>
            <person name="van den Ende B.G."/>
            <person name="Fernandes G.F."/>
            <person name="Kano R."/>
            <person name="Hamelin R.C."/>
            <person name="Lopes-Bezerra L.M."/>
            <person name="Vasconcelos A.T."/>
            <person name="de Hoog S."/>
            <person name="de Camargo Z.P."/>
            <person name="Felipe M.S."/>
        </authorList>
    </citation>
    <scope>NUCLEOTIDE SEQUENCE [LARGE SCALE GENOMIC DNA]</scope>
    <source>
        <strain evidence="13 14">1099-18</strain>
    </source>
</reference>
<dbReference type="GO" id="GO:0140658">
    <property type="term" value="F:ATP-dependent chromatin remodeler activity"/>
    <property type="evidence" value="ECO:0007669"/>
    <property type="project" value="TreeGrafter"/>
</dbReference>
<dbReference type="InterPro" id="IPR049730">
    <property type="entry name" value="SNF2/RAD54-like_C"/>
</dbReference>
<feature type="compositionally biased region" description="Basic and acidic residues" evidence="10">
    <location>
        <begin position="576"/>
        <end position="597"/>
    </location>
</feature>
<dbReference type="PROSITE" id="PS51194">
    <property type="entry name" value="HELICASE_CTER"/>
    <property type="match status" value="1"/>
</dbReference>
<dbReference type="GO" id="GO:0016887">
    <property type="term" value="F:ATP hydrolysis activity"/>
    <property type="evidence" value="ECO:0007669"/>
    <property type="project" value="TreeGrafter"/>
</dbReference>
<feature type="compositionally biased region" description="Polar residues" evidence="10">
    <location>
        <begin position="2419"/>
        <end position="2431"/>
    </location>
</feature>
<keyword evidence="9" id="KW-0539">Nucleus</keyword>
<dbReference type="SUPFAM" id="SSF52540">
    <property type="entry name" value="P-loop containing nucleoside triphosphate hydrolases"/>
    <property type="match status" value="2"/>
</dbReference>
<dbReference type="SMART" id="SM00487">
    <property type="entry name" value="DEXDc"/>
    <property type="match status" value="1"/>
</dbReference>
<keyword evidence="7" id="KW-0862">Zinc</keyword>
<feature type="compositionally biased region" description="Polar residues" evidence="10">
    <location>
        <begin position="1785"/>
        <end position="1794"/>
    </location>
</feature>
<feature type="compositionally biased region" description="Acidic residues" evidence="10">
    <location>
        <begin position="539"/>
        <end position="553"/>
    </location>
</feature>
<dbReference type="InterPro" id="IPR014001">
    <property type="entry name" value="Helicase_ATP-bd"/>
</dbReference>
<evidence type="ECO:0000256" key="5">
    <source>
        <dbReference type="ARBA" id="ARBA00022771"/>
    </source>
</evidence>
<dbReference type="GO" id="GO:0042393">
    <property type="term" value="F:histone binding"/>
    <property type="evidence" value="ECO:0007669"/>
    <property type="project" value="TreeGrafter"/>
</dbReference>
<dbReference type="Pfam" id="PF23614">
    <property type="entry name" value="DUF7141"/>
    <property type="match status" value="1"/>
</dbReference>
<comment type="subcellular location">
    <subcellularLocation>
        <location evidence="1">Nucleus</location>
    </subcellularLocation>
</comment>
<feature type="compositionally biased region" description="Polar residues" evidence="10">
    <location>
        <begin position="1766"/>
        <end position="1775"/>
    </location>
</feature>
<feature type="compositionally biased region" description="Basic and acidic residues" evidence="10">
    <location>
        <begin position="273"/>
        <end position="285"/>
    </location>
</feature>
<comment type="subunit">
    <text evidence="2">Component of the NuA4 histone acetyltransferase complex.</text>
</comment>
<feature type="compositionally biased region" description="Basic and acidic residues" evidence="10">
    <location>
        <begin position="249"/>
        <end position="262"/>
    </location>
</feature>
<dbReference type="RefSeq" id="XP_016585887.1">
    <property type="nucleotide sequence ID" value="XM_016730653.1"/>
</dbReference>
<dbReference type="GO" id="GO:0003682">
    <property type="term" value="F:chromatin binding"/>
    <property type="evidence" value="ECO:0007669"/>
    <property type="project" value="TreeGrafter"/>
</dbReference>
<dbReference type="CDD" id="cd18793">
    <property type="entry name" value="SF2_C_SNF"/>
    <property type="match status" value="1"/>
</dbReference>
<feature type="compositionally biased region" description="Basic residues" evidence="10">
    <location>
        <begin position="598"/>
        <end position="607"/>
    </location>
</feature>
<name>A0A0F2M4V1_SPOSC</name>
<dbReference type="GO" id="GO:0003677">
    <property type="term" value="F:DNA binding"/>
    <property type="evidence" value="ECO:0007669"/>
    <property type="project" value="TreeGrafter"/>
</dbReference>
<dbReference type="InterPro" id="IPR056616">
    <property type="entry name" value="Chromo_MIT1"/>
</dbReference>
<evidence type="ECO:0000256" key="4">
    <source>
        <dbReference type="ARBA" id="ARBA00022741"/>
    </source>
</evidence>
<dbReference type="OrthoDB" id="5857104at2759"/>
<feature type="compositionally biased region" description="Low complexity" evidence="10">
    <location>
        <begin position="1688"/>
        <end position="1699"/>
    </location>
</feature>
<accession>A0A0F2M4V1</accession>
<feature type="compositionally biased region" description="Basic and acidic residues" evidence="10">
    <location>
        <begin position="512"/>
        <end position="524"/>
    </location>
</feature>
<feature type="compositionally biased region" description="Acidic residues" evidence="10">
    <location>
        <begin position="286"/>
        <end position="310"/>
    </location>
</feature>
<dbReference type="SUPFAM" id="SSF57903">
    <property type="entry name" value="FYVE/PHD zinc finger"/>
    <property type="match status" value="1"/>
</dbReference>
<reference evidence="13 14" key="1">
    <citation type="journal article" date="2014" name="BMC Genomics">
        <title>Comparative genomics of the major fungal agents of human and animal Sporotrichosis: Sporothrix schenckii and Sporothrix brasiliensis.</title>
        <authorList>
            <person name="Teixeira M.M."/>
            <person name="de Almeida L.G."/>
            <person name="Kubitschek-Barreira P."/>
            <person name="Alves F.L."/>
            <person name="Kioshima E.S."/>
            <person name="Abadio A.K."/>
            <person name="Fernandes L."/>
            <person name="Derengowski L.S."/>
            <person name="Ferreira K.S."/>
            <person name="Souza R.C."/>
            <person name="Ruiz J.C."/>
            <person name="de Andrade N.C."/>
            <person name="Paes H.C."/>
            <person name="Nicola A.M."/>
            <person name="Albuquerque P."/>
            <person name="Gerber A.L."/>
            <person name="Martins V.P."/>
            <person name="Peconick L.D."/>
            <person name="Neto A.V."/>
            <person name="Chaucanez C.B."/>
            <person name="Silva P.A."/>
            <person name="Cunha O.L."/>
            <person name="de Oliveira F.F."/>
            <person name="dos Santos T.C."/>
            <person name="Barros A.L."/>
            <person name="Soares M.A."/>
            <person name="de Oliveira L.M."/>
            <person name="Marini M.M."/>
            <person name="Villalobos-Duno H."/>
            <person name="Cunha M.M."/>
            <person name="de Hoog S."/>
            <person name="da Silveira J.F."/>
            <person name="Henrissat B."/>
            <person name="Nino-Vega G.A."/>
            <person name="Cisalpino P.S."/>
            <person name="Mora-Montes H.M."/>
            <person name="Almeida S.R."/>
            <person name="Stajich J.E."/>
            <person name="Lopes-Bezerra L.M."/>
            <person name="Vasconcelos A.T."/>
            <person name="Felipe M.S."/>
        </authorList>
    </citation>
    <scope>NUCLEOTIDE SEQUENCE [LARGE SCALE GENOMIC DNA]</scope>
    <source>
        <strain evidence="13 14">1099-18</strain>
    </source>
</reference>
<feature type="domain" description="Helicase ATP-binding" evidence="11">
    <location>
        <begin position="1041"/>
        <end position="1213"/>
    </location>
</feature>
<dbReference type="SUPFAM" id="SSF54160">
    <property type="entry name" value="Chromo domain-like"/>
    <property type="match status" value="1"/>
</dbReference>
<dbReference type="InterPro" id="IPR013083">
    <property type="entry name" value="Znf_RING/FYVE/PHD"/>
</dbReference>
<feature type="region of interest" description="Disordered" evidence="10">
    <location>
        <begin position="62"/>
        <end position="332"/>
    </location>
</feature>
<evidence type="ECO:0000256" key="2">
    <source>
        <dbReference type="ARBA" id="ARBA00011353"/>
    </source>
</evidence>
<sequence length="2528" mass="278406">MSGFGDDDDDDDPFALFSGGNGGDGTLADDHLPVGGDGIDGTFGMDVDNFFETNVPTIDPATLWGDVLDFDGEGAGVEGASGSLEDAVDPSENANEEHGNGEDGDGNDGGGEEEGENHGDSAAPQAQFDPPPIPPPEIGADDAKEADSDDEDDAADSSSVGNDDDVTPEPEADSSDGDEQIIDDVFGNSEDIQDIPPATVEKGDDGTGDLANEDSPLPVVASDIAPRQVELSDGPGDVFPSTEGAYDNSHAKDGKYADDRQHPILTSDQFANHIDDSMLDRRRNLDDDDDDEYQNENDEDEDEDDVDEQDCSMGEVNNDHANDNGTGEHAIDAGLIMPGNGSRLEVVVEPLPESRHAEYEVCAPSDYVYRVIARVRGRSRYEIEYDDGRRFEFYEKEIYDLPNGSKALHKFKRKELEDVDELSSAGSGFKRRRLMSDLNDMSFNASRGVSLGSHCDFAIDDDEDDDMIDLDMEEDSIESHNFLNMQRRRLRLLGDTGRTGIRYSSRLVTAANDDHSDEAGDGRRLRTRAFNSETRTPMQDDEADELGGEDDADFIPTIQSDLQPPRKRGRGRRRQIIPDRDKIRSTRDGSIEFESARRSSRTTRNKRSMVDPTNYDDESFLVDDDRVPAQPKIINVKEVFVPLDGHSAFKDAHMQICNSCGSPSNTPNKGIMIYCQGCSLAFHKQCIGLRRTRDHAVTKVAPDSFVLQCRFCIGQAKVKDANSPRHDTCQVCSKTGPACAPFSQKLSAKQEEKLRLENDGVDPITPVAQNLVNNAENVLFRCTECRRGFHYEHLPPPSASWTDADDANIRKERLEEYLIDGKCRECLDMTNKIEGLIAWRPIQRDGDQTGLDYNNVKEDDKEYLIKWESKSHDHCEWRPGAWVWGACHSRMRQTFGRKNGEAGVPPIFEAKDAIPEEYLLADIILMVRYNRNGPSTSKEDGLARIGDVEQILVKFQGLGYDAAVWDEPPPPDSGRRWTTFVSAYDEYLNGKHFKNDSQYAMRQRVKDFTASKKFEVISQQPAVLRRGKLMPYQMEGLNWLLLNYYKGKSVVLADEMGLGKTVQVIALLATLILETPRCWPFLVVVPNSTCGNWRREIKNWAPDLRVVSYHGGRVSQSMAYKYELFPDGTQTMHAHVVIMSYDSAQDDNTRRLFHKTHWAGLIVDEGQRLKNDQNLLYLALRAMRIGFRLLLTGTPLQNNKRELFNLLQFIDSANNATELDKMYGTITAENLPELHKLIRPYFLRRTKAEVLKFLPPMAQIIVPVSMTVVQEKLCKSIMAKNPELIRSIFSKGQVKATERGSLNNILMQLRKCLCHPFVYSQAIEDKNVDIEQMHRNLIEASAKLLLLKIMLPKLKERGHRVLIFSQFLNQLDIIEDFLHISGLSYMRLDGTLSSLDKQKRIDAFNAPNSELFAFLLSTRAGGVGINLATADTVIVLDPDFNPHQDMQAFSRAHRIGQKKKVLCFQFMTKDSVEEKIMQIGRSKMALDHALIETMDAEDDAGNDLESILRHGAEALFSEEATQNRIIYDDASVDKLLDRSQVENTRTDDEQTAESQFSFARVWANETGTLADDIELTTSTGTAGEATNAAALSVWDKIISEREAEAARLAEMQREVLGRGGRRRNKIKYTQPHYNEDGDEVALRNDHGDKSEDDRDGEFSGNDNASSSDDEDGSGAGSSRRRSRGQSMAANLTATEAAAEIQGTRKKNARSTKSASPKVVATPKKQIPKKHAPKNTTPNRASPQKAITAKTKKPATKVAGIPPPSQKMKTTPSTKAQPAKKMERGTTGSQATPTGDKTGRKKATQAQLVATTGKLGPKLDPKDAHKDTVKSATAKVPRPKSPPSGEPAAKRPHTSDPASSQHTTSSKVNDTATVNSTANTETQKLQKADPTGVQWSQATMGPMGATITGPAPFQVHTQQQATGNQWNGYPGGAQSTPYTNGSFTATTGHPPVSGSAFTPGSYSTLPPNLANGAAPAPANPDHPALVPGFFHNKKLQDQQLLQLLQLQQIQHLQVQQQHPVRQGLGQQQQQQQQQLQQQRQQLQQQQQAINSPAISNANGSAPLPATGTSQQQKQYAASADTSAADKTIAHGPDDLNIPYHVRNRDSLKFNSKKKWWRDKEDQIRKQLEALDKQGPHLAATAAYGATITPSDWAKTPSQNKLLHLYKKRKNKLSQVAVLEEVHRQQQRSLLLKKEKHAVALLEFIERNNGSTTGAPTLKEVDTEDMRRERYAQQNKIPRSILALQNIDRKIVQHLINGGPSVAYDALPEWLRTDLQSIPTIESGRPPESLEAYLTEIYEKNPSAETAVAALFTPSRRVPRRHEVSVSTSKPPNAASIQTFAPVVPPVSSVPSVPSVASAPPVPAPAPAPARVPVPAPAPSPIPSGAPSLPPPPATRPPTKSHSATPPLAPTSTALPKKASTRSPAGTPGPSSETKTTKKLKKPAAETAQPQVPAMARHMVVQLSMAPIARCRRCNAPHPASGGCANLECEAGIRLALDALRSSDANPKQKQAMRKNLIAKLGEISSCKKQ</sequence>
<feature type="compositionally biased region" description="Basic residues" evidence="10">
    <location>
        <begin position="565"/>
        <end position="575"/>
    </location>
</feature>
<feature type="compositionally biased region" description="Polar residues" evidence="10">
    <location>
        <begin position="2065"/>
        <end position="2074"/>
    </location>
</feature>
<evidence type="ECO:0000259" key="12">
    <source>
        <dbReference type="PROSITE" id="PS51194"/>
    </source>
</evidence>
<dbReference type="PROSITE" id="PS01359">
    <property type="entry name" value="ZF_PHD_1"/>
    <property type="match status" value="1"/>
</dbReference>
<dbReference type="EMBL" id="AXCR01000010">
    <property type="protein sequence ID" value="KJR83211.1"/>
    <property type="molecule type" value="Genomic_DNA"/>
</dbReference>
<feature type="compositionally biased region" description="Polar residues" evidence="10">
    <location>
        <begin position="2047"/>
        <end position="2058"/>
    </location>
</feature>
<organism evidence="13 14">
    <name type="scientific">Sporothrix schenckii 1099-18</name>
    <dbReference type="NCBI Taxonomy" id="1397361"/>
    <lineage>
        <taxon>Eukaryota</taxon>
        <taxon>Fungi</taxon>
        <taxon>Dikarya</taxon>
        <taxon>Ascomycota</taxon>
        <taxon>Pezizomycotina</taxon>
        <taxon>Sordariomycetes</taxon>
        <taxon>Sordariomycetidae</taxon>
        <taxon>Ophiostomatales</taxon>
        <taxon>Ophiostomataceae</taxon>
        <taxon>Sporothrix</taxon>
    </lineage>
</organism>
<dbReference type="InterPro" id="IPR001650">
    <property type="entry name" value="Helicase_C-like"/>
</dbReference>
<evidence type="ECO:0000256" key="1">
    <source>
        <dbReference type="ARBA" id="ARBA00004123"/>
    </source>
</evidence>
<dbReference type="Gene3D" id="3.40.50.300">
    <property type="entry name" value="P-loop containing nucleotide triphosphate hydrolases"/>
    <property type="match status" value="1"/>
</dbReference>
<evidence type="ECO:0000313" key="14">
    <source>
        <dbReference type="Proteomes" id="UP000033710"/>
    </source>
</evidence>
<dbReference type="SMART" id="SM00249">
    <property type="entry name" value="PHD"/>
    <property type="match status" value="2"/>
</dbReference>
<feature type="compositionally biased region" description="Polar residues" evidence="10">
    <location>
        <begin position="1914"/>
        <end position="1946"/>
    </location>
</feature>
<feature type="compositionally biased region" description="Acidic residues" evidence="10">
    <location>
        <begin position="102"/>
        <end position="115"/>
    </location>
</feature>
<dbReference type="GO" id="GO:0008270">
    <property type="term" value="F:zinc ion binding"/>
    <property type="evidence" value="ECO:0007669"/>
    <property type="project" value="UniProtKB-KW"/>
</dbReference>
<evidence type="ECO:0000256" key="3">
    <source>
        <dbReference type="ARBA" id="ARBA00022723"/>
    </source>
</evidence>
<feature type="compositionally biased region" description="Acidic residues" evidence="10">
    <location>
        <begin position="162"/>
        <end position="182"/>
    </location>
</feature>
<keyword evidence="4" id="KW-0547">Nucleotide-binding</keyword>
<dbReference type="InterPro" id="IPR000330">
    <property type="entry name" value="SNF2_N"/>
</dbReference>
<dbReference type="PANTHER" id="PTHR45623:SF17">
    <property type="entry name" value="CHROMODOMAIN-HELICASE-DNA-BINDING PROTEIN 3-RELATED"/>
    <property type="match status" value="1"/>
</dbReference>
<gene>
    <name evidence="13" type="ORF">SPSK_03838</name>
</gene>
<feature type="region of interest" description="Disordered" evidence="10">
    <location>
        <begin position="2042"/>
        <end position="2095"/>
    </location>
</feature>
<dbReference type="CDD" id="cd18660">
    <property type="entry name" value="CD1_tandem"/>
    <property type="match status" value="1"/>
</dbReference>
<dbReference type="KEGG" id="ssck:SPSK_03838"/>
<dbReference type="Gene3D" id="3.30.40.10">
    <property type="entry name" value="Zinc/RING finger domain, C3HC4 (zinc finger)"/>
    <property type="match status" value="1"/>
</dbReference>
<evidence type="ECO:0000256" key="7">
    <source>
        <dbReference type="ARBA" id="ARBA00022833"/>
    </source>
</evidence>
<dbReference type="VEuPathDB" id="FungiDB:SPSK_03838"/>
<feature type="region of interest" description="Disordered" evidence="10">
    <location>
        <begin position="1622"/>
        <end position="1987"/>
    </location>
</feature>
<dbReference type="InterPro" id="IPR041684">
    <property type="entry name" value="Znf-PHD-like"/>
</dbReference>
<comment type="caution">
    <text evidence="13">The sequence shown here is derived from an EMBL/GenBank/DDBJ whole genome shotgun (WGS) entry which is preliminary data.</text>
</comment>
<feature type="compositionally biased region" description="Low complexity" evidence="10">
    <location>
        <begin position="2345"/>
        <end position="2357"/>
    </location>
</feature>
<dbReference type="InterPro" id="IPR011011">
    <property type="entry name" value="Znf_FYVE_PHD"/>
</dbReference>
<feature type="compositionally biased region" description="Basic and acidic residues" evidence="10">
    <location>
        <begin position="1816"/>
        <end position="1828"/>
    </location>
</feature>